<proteinExistence type="predicted"/>
<sequence length="149" mass="15942">MCLNSPLLLPVTEGHPIGFIQPTASQRSLASFEPSTPSRPSLASTVFALVATRAIPPHYPIARIALDIAGLSRITLDASCSSRSVVCKPTWWHPTFASCHAQAPVDAVSSTAHHRVRRAETGSQRLSGEVICQGRVTRIARSVHDALQG</sequence>
<reference evidence="1" key="1">
    <citation type="journal article" date="2018" name="Genome Biol. Evol.">
        <title>Genomics and development of Lentinus tigrinus, a white-rot wood-decaying mushroom with dimorphic fruiting bodies.</title>
        <authorList>
            <person name="Wu B."/>
            <person name="Xu Z."/>
            <person name="Knudson A."/>
            <person name="Carlson A."/>
            <person name="Chen N."/>
            <person name="Kovaka S."/>
            <person name="LaButti K."/>
            <person name="Lipzen A."/>
            <person name="Pennachio C."/>
            <person name="Riley R."/>
            <person name="Schakwitz W."/>
            <person name="Umezawa K."/>
            <person name="Ohm R.A."/>
            <person name="Grigoriev I.V."/>
            <person name="Nagy L.G."/>
            <person name="Gibbons J."/>
            <person name="Hibbett D."/>
        </authorList>
    </citation>
    <scope>NUCLEOTIDE SEQUENCE [LARGE SCALE GENOMIC DNA]</scope>
    <source>
        <strain evidence="1">ALCF2SS1-6</strain>
    </source>
</reference>
<dbReference type="OrthoDB" id="2764551at2759"/>
<accession>A0A5C2SHS9</accession>
<evidence type="ECO:0000313" key="1">
    <source>
        <dbReference type="EMBL" id="RPD63322.1"/>
    </source>
</evidence>
<dbReference type="AlphaFoldDB" id="A0A5C2SHS9"/>
<name>A0A5C2SHS9_9APHY</name>
<dbReference type="Proteomes" id="UP000313359">
    <property type="component" value="Unassembled WGS sequence"/>
</dbReference>
<organism evidence="1 2">
    <name type="scientific">Lentinus tigrinus ALCF2SS1-6</name>
    <dbReference type="NCBI Taxonomy" id="1328759"/>
    <lineage>
        <taxon>Eukaryota</taxon>
        <taxon>Fungi</taxon>
        <taxon>Dikarya</taxon>
        <taxon>Basidiomycota</taxon>
        <taxon>Agaricomycotina</taxon>
        <taxon>Agaricomycetes</taxon>
        <taxon>Polyporales</taxon>
        <taxon>Polyporaceae</taxon>
        <taxon>Lentinus</taxon>
    </lineage>
</organism>
<evidence type="ECO:0000313" key="2">
    <source>
        <dbReference type="Proteomes" id="UP000313359"/>
    </source>
</evidence>
<gene>
    <name evidence="1" type="ORF">L227DRAFT_385820</name>
</gene>
<dbReference type="EMBL" id="ML122256">
    <property type="protein sequence ID" value="RPD63322.1"/>
    <property type="molecule type" value="Genomic_DNA"/>
</dbReference>
<protein>
    <submittedName>
        <fullName evidence="1">Uncharacterized protein</fullName>
    </submittedName>
</protein>
<keyword evidence="2" id="KW-1185">Reference proteome</keyword>